<feature type="region of interest" description="Disordered" evidence="1">
    <location>
        <begin position="127"/>
        <end position="168"/>
    </location>
</feature>
<reference evidence="2" key="1">
    <citation type="submission" date="2019-12" db="EMBL/GenBank/DDBJ databases">
        <title>Genome sequencing and annotation of Brassica cretica.</title>
        <authorList>
            <person name="Studholme D.J."/>
            <person name="Sarris P."/>
        </authorList>
    </citation>
    <scope>NUCLEOTIDE SEQUENCE</scope>
    <source>
        <strain evidence="2">PFS-109/04</strain>
        <tissue evidence="2">Leaf</tissue>
    </source>
</reference>
<dbReference type="EMBL" id="QGKX02000095">
    <property type="protein sequence ID" value="KAF3574775.1"/>
    <property type="molecule type" value="Genomic_DNA"/>
</dbReference>
<evidence type="ECO:0000313" key="3">
    <source>
        <dbReference type="Proteomes" id="UP000712600"/>
    </source>
</evidence>
<evidence type="ECO:0000313" key="2">
    <source>
        <dbReference type="EMBL" id="KAF3574775.1"/>
    </source>
</evidence>
<protein>
    <submittedName>
        <fullName evidence="2">Uncharacterized protein</fullName>
    </submittedName>
</protein>
<comment type="caution">
    <text evidence="2">The sequence shown here is derived from an EMBL/GenBank/DDBJ whole genome shotgun (WGS) entry which is preliminary data.</text>
</comment>
<evidence type="ECO:0000256" key="1">
    <source>
        <dbReference type="SAM" id="MobiDB-lite"/>
    </source>
</evidence>
<dbReference type="AlphaFoldDB" id="A0A8S9RQE1"/>
<accession>A0A8S9RQE1</accession>
<name>A0A8S9RQE1_BRACR</name>
<gene>
    <name evidence="2" type="ORF">F2Q69_00061493</name>
</gene>
<proteinExistence type="predicted"/>
<sequence>MIEDTLYLIEWERFPIKGADYKVFMKLCTFLENRVMNISESALPGLVRRTVVGQRKFGRLRCREGHELGFEVKQFGLLGLSCVMEHGERKLEGAVIDPKPVTDFGKDFASDKVGKFCGERGEFWSGGLGASAEGHPEGHQQLQTEDSGRRSGKGHSTRFAPETVSERF</sequence>
<dbReference type="Proteomes" id="UP000712600">
    <property type="component" value="Unassembled WGS sequence"/>
</dbReference>
<organism evidence="2 3">
    <name type="scientific">Brassica cretica</name>
    <name type="common">Mustard</name>
    <dbReference type="NCBI Taxonomy" id="69181"/>
    <lineage>
        <taxon>Eukaryota</taxon>
        <taxon>Viridiplantae</taxon>
        <taxon>Streptophyta</taxon>
        <taxon>Embryophyta</taxon>
        <taxon>Tracheophyta</taxon>
        <taxon>Spermatophyta</taxon>
        <taxon>Magnoliopsida</taxon>
        <taxon>eudicotyledons</taxon>
        <taxon>Gunneridae</taxon>
        <taxon>Pentapetalae</taxon>
        <taxon>rosids</taxon>
        <taxon>malvids</taxon>
        <taxon>Brassicales</taxon>
        <taxon>Brassicaceae</taxon>
        <taxon>Brassiceae</taxon>
        <taxon>Brassica</taxon>
    </lineage>
</organism>